<comment type="caution">
    <text evidence="1">The sequence shown here is derived from an EMBL/GenBank/DDBJ whole genome shotgun (WGS) entry which is preliminary data.</text>
</comment>
<evidence type="ECO:0008006" key="3">
    <source>
        <dbReference type="Google" id="ProtNLM"/>
    </source>
</evidence>
<evidence type="ECO:0000313" key="2">
    <source>
        <dbReference type="Proteomes" id="UP001447188"/>
    </source>
</evidence>
<name>A0ABR3GRM6_9PEZI</name>
<sequence length="112" mass="12773">MTSAENVILQDEIRRLREKATKVSDLAKIRSRKVLTKALVVSVEDVVKLRTEQEQKERTAADKKFKAAERKKAKDGNKICSVPRARKKTTPAIELVQEIDFIDFEEDFGEGL</sequence>
<reference evidence="1 2" key="1">
    <citation type="submission" date="2024-02" db="EMBL/GenBank/DDBJ databases">
        <title>Discinaceae phylogenomics.</title>
        <authorList>
            <person name="Dirks A.C."/>
            <person name="James T.Y."/>
        </authorList>
    </citation>
    <scope>NUCLEOTIDE SEQUENCE [LARGE SCALE GENOMIC DNA]</scope>
    <source>
        <strain evidence="1 2">ACD0624</strain>
    </source>
</reference>
<evidence type="ECO:0000313" key="1">
    <source>
        <dbReference type="EMBL" id="KAL0638572.1"/>
    </source>
</evidence>
<keyword evidence="2" id="KW-1185">Reference proteome</keyword>
<proteinExistence type="predicted"/>
<organism evidence="1 2">
    <name type="scientific">Discina gigas</name>
    <dbReference type="NCBI Taxonomy" id="1032678"/>
    <lineage>
        <taxon>Eukaryota</taxon>
        <taxon>Fungi</taxon>
        <taxon>Dikarya</taxon>
        <taxon>Ascomycota</taxon>
        <taxon>Pezizomycotina</taxon>
        <taxon>Pezizomycetes</taxon>
        <taxon>Pezizales</taxon>
        <taxon>Discinaceae</taxon>
        <taxon>Discina</taxon>
    </lineage>
</organism>
<protein>
    <recommendedName>
        <fullName evidence="3">40S ribosomal protein S19-binding protein 1</fullName>
    </recommendedName>
</protein>
<dbReference type="EMBL" id="JBBBZM010000021">
    <property type="protein sequence ID" value="KAL0638572.1"/>
    <property type="molecule type" value="Genomic_DNA"/>
</dbReference>
<dbReference type="Proteomes" id="UP001447188">
    <property type="component" value="Unassembled WGS sequence"/>
</dbReference>
<accession>A0ABR3GRM6</accession>
<gene>
    <name evidence="1" type="ORF">Q9L58_002509</name>
</gene>